<feature type="compositionally biased region" description="Low complexity" evidence="1">
    <location>
        <begin position="1034"/>
        <end position="1045"/>
    </location>
</feature>
<protein>
    <recommendedName>
        <fullName evidence="4">JmjC domain-containing protein</fullName>
    </recommendedName>
</protein>
<dbReference type="OrthoDB" id="463776at2759"/>
<evidence type="ECO:0000313" key="2">
    <source>
        <dbReference type="EMBL" id="CAE7563528.1"/>
    </source>
</evidence>
<organism evidence="2 3">
    <name type="scientific">Symbiodinium necroappetens</name>
    <dbReference type="NCBI Taxonomy" id="1628268"/>
    <lineage>
        <taxon>Eukaryota</taxon>
        <taxon>Sar</taxon>
        <taxon>Alveolata</taxon>
        <taxon>Dinophyceae</taxon>
        <taxon>Suessiales</taxon>
        <taxon>Symbiodiniaceae</taxon>
        <taxon>Symbiodinium</taxon>
    </lineage>
</organism>
<dbReference type="Proteomes" id="UP000601435">
    <property type="component" value="Unassembled WGS sequence"/>
</dbReference>
<feature type="compositionally biased region" description="Low complexity" evidence="1">
    <location>
        <begin position="999"/>
        <end position="1017"/>
    </location>
</feature>
<reference evidence="2" key="1">
    <citation type="submission" date="2021-02" db="EMBL/GenBank/DDBJ databases">
        <authorList>
            <person name="Dougan E. K."/>
            <person name="Rhodes N."/>
            <person name="Thang M."/>
            <person name="Chan C."/>
        </authorList>
    </citation>
    <scope>NUCLEOTIDE SEQUENCE</scope>
</reference>
<feature type="compositionally biased region" description="Acidic residues" evidence="1">
    <location>
        <begin position="435"/>
        <end position="444"/>
    </location>
</feature>
<feature type="region of interest" description="Disordered" evidence="1">
    <location>
        <begin position="933"/>
        <end position="1059"/>
    </location>
</feature>
<feature type="compositionally biased region" description="Basic residues" evidence="1">
    <location>
        <begin position="1018"/>
        <end position="1033"/>
    </location>
</feature>
<name>A0A812U4U0_9DINO</name>
<feature type="compositionally biased region" description="Basic and acidic residues" evidence="1">
    <location>
        <begin position="973"/>
        <end position="993"/>
    </location>
</feature>
<feature type="region of interest" description="Disordered" evidence="1">
    <location>
        <begin position="203"/>
        <end position="254"/>
    </location>
</feature>
<gene>
    <name evidence="2" type="ORF">SNEC2469_LOCUS16303</name>
</gene>
<proteinExistence type="predicted"/>
<dbReference type="AlphaFoldDB" id="A0A812U4U0"/>
<evidence type="ECO:0000313" key="3">
    <source>
        <dbReference type="Proteomes" id="UP000601435"/>
    </source>
</evidence>
<accession>A0A812U4U0</accession>
<feature type="compositionally biased region" description="Basic residues" evidence="1">
    <location>
        <begin position="1050"/>
        <end position="1059"/>
    </location>
</feature>
<keyword evidence="3" id="KW-1185">Reference proteome</keyword>
<feature type="non-terminal residue" evidence="2">
    <location>
        <position position="1"/>
    </location>
</feature>
<feature type="compositionally biased region" description="Basic and acidic residues" evidence="1">
    <location>
        <begin position="936"/>
        <end position="950"/>
    </location>
</feature>
<evidence type="ECO:0000256" key="1">
    <source>
        <dbReference type="SAM" id="MobiDB-lite"/>
    </source>
</evidence>
<dbReference type="EMBL" id="CAJNJA010026703">
    <property type="protein sequence ID" value="CAE7563528.1"/>
    <property type="molecule type" value="Genomic_DNA"/>
</dbReference>
<feature type="compositionally biased region" description="Basic residues" evidence="1">
    <location>
        <begin position="216"/>
        <end position="225"/>
    </location>
</feature>
<evidence type="ECO:0008006" key="4">
    <source>
        <dbReference type="Google" id="ProtNLM"/>
    </source>
</evidence>
<sequence length="1059" mass="115794">RESSDQSDGESIKVNCLDCGKLCSIKKAVKFGKRFRDPKCHSAYRWLTVNDPEWPTKTAEEKRQTVVANRGQGGRGTARKLVEVDKYADSAASVPYLTELRFKRKGAKWYGWSEERAQEEWDKAVRDKNVKRKTDQFGNLTIAKLSEEADVSGLRIGNKRKIQEKSKHNVGDEEAIENLATGLAQSRLDVEVKMSAASGLNLLTLSDKGPSSAKAGKAKANKSGKKPRETNAVADDPPRNPSSSKTQLDPEATKRLEKLKLDSDVVRMSQKWVGRIKTLNVEASQSLAAAEQFPELSALSNEVEGALDKLAISGPIVPMSPSMKSTRLEILGDKLQAERSSEATHALERCNSKKELGEYDKRMAGHEGLLKKALAQLDKDVEHHQEQAEKERAMKELLQARLQKKRKLMESRKAKGRAAGFKEGKAQVELQSGSGEEDGPDSDAESGATQNAPRDGENPDEDDSDGAWCFTQEADVLIRDKAFGVDFVHRNSHPDSVTFVNPTLFTSLDLNGFGFDQAVSDALYKEHVVGNDDEEDAADDARDDDQPKNLTYFKSVVASPVDEWTKSLPAVLEKLAAGANAVQGLLEQDFMSSDWSKVLSGKIQYSGPRHKWMGFSDLLWGRLVWVVGGERVCVGVPLMAFQKDLADANADINGITTRLTGMSREDIKKSGGFACLVESGDVLVIPPGYLLADVNTGALDDCPVDSEDAPADVFPVLTRDQLVNFDLGVYDAAIRLCAVHGGLCSNFKHGKKMVHCLQLQLNNVGVKDEVQSPVRIGRALKPASGPDASKAGLMELKPHDLQLVPWVSDDDDASVERAVHEALSLVTAVVTNEDSCNRDGLLDCAAVRLERVLTIPGVSIDVLNSQAHAILQQTHEDCRQAQEMWHQLVARVSRSATATGSILADAPDALGTHRDYASFVNAEQREALDKEFDEMSENKTTDPDNKDPDNKPQVPFPGLSGTFKDTTQANVDRFFDPELRRQEKEDAKSKKFLDPPAPAATNKKPSKSKPSSASKTKASPKKQPKSPKPKAKGKATAAPKAKTTEAPPPKRAKRKTASK</sequence>
<feature type="region of interest" description="Disordered" evidence="1">
    <location>
        <begin position="406"/>
        <end position="467"/>
    </location>
</feature>
<comment type="caution">
    <text evidence="2">The sequence shown here is derived from an EMBL/GenBank/DDBJ whole genome shotgun (WGS) entry which is preliminary data.</text>
</comment>